<sequence length="466" mass="53039">LFALLCIVGLPAISAEYQICGTNPYANALALPPAIHCSVSSNEPLIRTNVTLYADRSNHLQIPAHKCFRDLIKVRVYNFLYIRTTHHVIGRERLSISTTDCHEAIKNKVIHGHALTETRPGLFSTQEIEEQNISLPLLGSSIYTRSTYSFVTDVIAVIDEETMASSLGNLDNCTMPDGSCRVDDAVIVWQPSSELPSCPTQEVETFEALVTLRHVLIPEYELAFEFEPNFFKTYRLLQLCNISQGYRTTSNHILAFPNISNTMMLQDFIIHQAHNRLRRAAKTLTLADNRTSEYDLVTQQPRLAPQLFESDEIPSFDTQPISDIRILHAIRKWNVSQNIFNRSRLYESEDQQTTALRSIRYAEYRIRQLEYFKSLTSTRPLTYAELTIQRDLDTGLSDIFDAYLNMEFGKLPMRSPTDITDRPTPPYFLPSSLPNTTSIWTPTIQESTYAAENHISGNDSTLEKES</sequence>
<feature type="signal peptide" evidence="1">
    <location>
        <begin position="1"/>
        <end position="15"/>
    </location>
</feature>
<dbReference type="AlphaFoldDB" id="A0A0N4YHL1"/>
<evidence type="ECO:0000256" key="1">
    <source>
        <dbReference type="SAM" id="SignalP"/>
    </source>
</evidence>
<accession>A0A0N4YHL1</accession>
<organism evidence="2">
    <name type="scientific">Nippostrongylus brasiliensis</name>
    <name type="common">Rat hookworm</name>
    <dbReference type="NCBI Taxonomy" id="27835"/>
    <lineage>
        <taxon>Eukaryota</taxon>
        <taxon>Metazoa</taxon>
        <taxon>Ecdysozoa</taxon>
        <taxon>Nematoda</taxon>
        <taxon>Chromadorea</taxon>
        <taxon>Rhabditida</taxon>
        <taxon>Rhabditina</taxon>
        <taxon>Rhabditomorpha</taxon>
        <taxon>Strongyloidea</taxon>
        <taxon>Heligmosomidae</taxon>
        <taxon>Nippostrongylus</taxon>
    </lineage>
</organism>
<dbReference type="WBParaSite" id="NBR_0001635401-mRNA-1">
    <property type="protein sequence ID" value="NBR_0001635401-mRNA-1"/>
    <property type="gene ID" value="NBR_0001635401"/>
</dbReference>
<name>A0A0N4YHL1_NIPBR</name>
<protein>
    <submittedName>
        <fullName evidence="2">Glycoprotein</fullName>
    </submittedName>
</protein>
<keyword evidence="1" id="KW-0732">Signal</keyword>
<evidence type="ECO:0000313" key="2">
    <source>
        <dbReference type="WBParaSite" id="NBR_0001635401-mRNA-1"/>
    </source>
</evidence>
<proteinExistence type="predicted"/>
<reference evidence="2" key="1">
    <citation type="submission" date="2017-02" db="UniProtKB">
        <authorList>
            <consortium name="WormBaseParasite"/>
        </authorList>
    </citation>
    <scope>IDENTIFICATION</scope>
</reference>
<feature type="chain" id="PRO_5012655666" evidence="1">
    <location>
        <begin position="16"/>
        <end position="466"/>
    </location>
</feature>